<name>A0A6A6RLR1_9PLEO</name>
<dbReference type="PANTHER" id="PTHR33048">
    <property type="entry name" value="PTH11-LIKE INTEGRAL MEMBRANE PROTEIN (AFU_ORTHOLOGUE AFUA_5G11245)"/>
    <property type="match status" value="1"/>
</dbReference>
<dbReference type="Pfam" id="PF20684">
    <property type="entry name" value="Fung_rhodopsin"/>
    <property type="match status" value="1"/>
</dbReference>
<evidence type="ECO:0000256" key="6">
    <source>
        <dbReference type="SAM" id="Phobius"/>
    </source>
</evidence>
<organism evidence="8 9">
    <name type="scientific">Massarina eburnea CBS 473.64</name>
    <dbReference type="NCBI Taxonomy" id="1395130"/>
    <lineage>
        <taxon>Eukaryota</taxon>
        <taxon>Fungi</taxon>
        <taxon>Dikarya</taxon>
        <taxon>Ascomycota</taxon>
        <taxon>Pezizomycotina</taxon>
        <taxon>Dothideomycetes</taxon>
        <taxon>Pleosporomycetidae</taxon>
        <taxon>Pleosporales</taxon>
        <taxon>Massarineae</taxon>
        <taxon>Massarinaceae</taxon>
        <taxon>Massarina</taxon>
    </lineage>
</organism>
<feature type="transmembrane region" description="Helical" evidence="6">
    <location>
        <begin position="147"/>
        <end position="170"/>
    </location>
</feature>
<feature type="domain" description="Rhodopsin" evidence="7">
    <location>
        <begin position="31"/>
        <end position="289"/>
    </location>
</feature>
<dbReference type="OrthoDB" id="444631at2759"/>
<dbReference type="EMBL" id="MU006807">
    <property type="protein sequence ID" value="KAF2635431.1"/>
    <property type="molecule type" value="Genomic_DNA"/>
</dbReference>
<dbReference type="InterPro" id="IPR049326">
    <property type="entry name" value="Rhodopsin_dom_fungi"/>
</dbReference>
<keyword evidence="2 6" id="KW-0812">Transmembrane</keyword>
<feature type="transmembrane region" description="Helical" evidence="6">
    <location>
        <begin position="264"/>
        <end position="289"/>
    </location>
</feature>
<proteinExistence type="inferred from homology"/>
<comment type="similarity">
    <text evidence="5">Belongs to the SAT4 family.</text>
</comment>
<keyword evidence="4 6" id="KW-0472">Membrane</keyword>
<evidence type="ECO:0000256" key="5">
    <source>
        <dbReference type="ARBA" id="ARBA00038359"/>
    </source>
</evidence>
<evidence type="ECO:0000259" key="7">
    <source>
        <dbReference type="Pfam" id="PF20684"/>
    </source>
</evidence>
<evidence type="ECO:0000256" key="4">
    <source>
        <dbReference type="ARBA" id="ARBA00023136"/>
    </source>
</evidence>
<evidence type="ECO:0000313" key="8">
    <source>
        <dbReference type="EMBL" id="KAF2635431.1"/>
    </source>
</evidence>
<evidence type="ECO:0000313" key="9">
    <source>
        <dbReference type="Proteomes" id="UP000799753"/>
    </source>
</evidence>
<reference evidence="8" key="1">
    <citation type="journal article" date="2020" name="Stud. Mycol.">
        <title>101 Dothideomycetes genomes: a test case for predicting lifestyles and emergence of pathogens.</title>
        <authorList>
            <person name="Haridas S."/>
            <person name="Albert R."/>
            <person name="Binder M."/>
            <person name="Bloem J."/>
            <person name="Labutti K."/>
            <person name="Salamov A."/>
            <person name="Andreopoulos B."/>
            <person name="Baker S."/>
            <person name="Barry K."/>
            <person name="Bills G."/>
            <person name="Bluhm B."/>
            <person name="Cannon C."/>
            <person name="Castanera R."/>
            <person name="Culley D."/>
            <person name="Daum C."/>
            <person name="Ezra D."/>
            <person name="Gonzalez J."/>
            <person name="Henrissat B."/>
            <person name="Kuo A."/>
            <person name="Liang C."/>
            <person name="Lipzen A."/>
            <person name="Lutzoni F."/>
            <person name="Magnuson J."/>
            <person name="Mondo S."/>
            <person name="Nolan M."/>
            <person name="Ohm R."/>
            <person name="Pangilinan J."/>
            <person name="Park H.-J."/>
            <person name="Ramirez L."/>
            <person name="Alfaro M."/>
            <person name="Sun H."/>
            <person name="Tritt A."/>
            <person name="Yoshinaga Y."/>
            <person name="Zwiers L.-H."/>
            <person name="Turgeon B."/>
            <person name="Goodwin S."/>
            <person name="Spatafora J."/>
            <person name="Crous P."/>
            <person name="Grigoriev I."/>
        </authorList>
    </citation>
    <scope>NUCLEOTIDE SEQUENCE</scope>
    <source>
        <strain evidence="8">CBS 473.64</strain>
    </source>
</reference>
<comment type="subcellular location">
    <subcellularLocation>
        <location evidence="1">Membrane</location>
        <topology evidence="1">Multi-pass membrane protein</topology>
    </subcellularLocation>
</comment>
<dbReference type="AlphaFoldDB" id="A0A6A6RLR1"/>
<sequence>MSQSVIRVSKPAFVGTSSALLGICLVAALGRFYVRFVVQRAIGWDDGWLIFGICCLIAGMAVIYTMVDLMYEMEAIISGPNNIDIPDTTILPPQLLALLAPIISKSVRHRKLAMASMVPLWGSMCSVKFSFLALFKKLLKQMPNMMRYWWFALAFNIIIGLYGVVVFIVACPYFEEKDIMKSLQCTSGDRLTTTLNHSTAHMILDIAGDIFIVVIPITLLWQIRIRLSQKIALAFTLCLTIVTILTTVVRLIGLRHKSQMDYIWTIFFMVVGAEVGLIMVAITAFRALYVSKVKVRGQQTIATFNWYHKSKSAFLKIIGPISGKPQGTRADNIELEKGNKDDFINGNIPRGTITGIHTFIYGIGNKSVDKPGDHDNRPRV</sequence>
<feature type="transmembrane region" description="Helical" evidence="6">
    <location>
        <begin position="12"/>
        <end position="34"/>
    </location>
</feature>
<feature type="transmembrane region" description="Helical" evidence="6">
    <location>
        <begin position="200"/>
        <end position="221"/>
    </location>
</feature>
<feature type="transmembrane region" description="Helical" evidence="6">
    <location>
        <begin position="233"/>
        <end position="252"/>
    </location>
</feature>
<evidence type="ECO:0000256" key="1">
    <source>
        <dbReference type="ARBA" id="ARBA00004141"/>
    </source>
</evidence>
<accession>A0A6A6RLR1</accession>
<dbReference type="Proteomes" id="UP000799753">
    <property type="component" value="Unassembled WGS sequence"/>
</dbReference>
<dbReference type="PANTHER" id="PTHR33048:SF92">
    <property type="entry name" value="INTEGRAL MEMBRANE PROTEIN"/>
    <property type="match status" value="1"/>
</dbReference>
<evidence type="ECO:0000256" key="3">
    <source>
        <dbReference type="ARBA" id="ARBA00022989"/>
    </source>
</evidence>
<evidence type="ECO:0000256" key="2">
    <source>
        <dbReference type="ARBA" id="ARBA00022692"/>
    </source>
</evidence>
<protein>
    <recommendedName>
        <fullName evidence="7">Rhodopsin domain-containing protein</fullName>
    </recommendedName>
</protein>
<feature type="transmembrane region" description="Helical" evidence="6">
    <location>
        <begin position="46"/>
        <end position="67"/>
    </location>
</feature>
<gene>
    <name evidence="8" type="ORF">P280DRAFT_473831</name>
</gene>
<dbReference type="GO" id="GO:0016020">
    <property type="term" value="C:membrane"/>
    <property type="evidence" value="ECO:0007669"/>
    <property type="project" value="UniProtKB-SubCell"/>
</dbReference>
<keyword evidence="3 6" id="KW-1133">Transmembrane helix</keyword>
<keyword evidence="9" id="KW-1185">Reference proteome</keyword>
<dbReference type="InterPro" id="IPR052337">
    <property type="entry name" value="SAT4-like"/>
</dbReference>
<feature type="transmembrane region" description="Helical" evidence="6">
    <location>
        <begin position="112"/>
        <end position="135"/>
    </location>
</feature>